<proteinExistence type="predicted"/>
<keyword evidence="3" id="KW-1185">Reference proteome</keyword>
<name>A0AAD6SI46_9AGAR</name>
<gene>
    <name evidence="2" type="ORF">C8F04DRAFT_1189667</name>
</gene>
<evidence type="ECO:0000313" key="2">
    <source>
        <dbReference type="EMBL" id="KAJ7027393.1"/>
    </source>
</evidence>
<feature type="region of interest" description="Disordered" evidence="1">
    <location>
        <begin position="117"/>
        <end position="137"/>
    </location>
</feature>
<dbReference type="EMBL" id="JARJCM010000125">
    <property type="protein sequence ID" value="KAJ7027393.1"/>
    <property type="molecule type" value="Genomic_DNA"/>
</dbReference>
<comment type="caution">
    <text evidence="2">The sequence shown here is derived from an EMBL/GenBank/DDBJ whole genome shotgun (WGS) entry which is preliminary data.</text>
</comment>
<evidence type="ECO:0000313" key="3">
    <source>
        <dbReference type="Proteomes" id="UP001218188"/>
    </source>
</evidence>
<reference evidence="2" key="1">
    <citation type="submission" date="2023-03" db="EMBL/GenBank/DDBJ databases">
        <title>Massive genome expansion in bonnet fungi (Mycena s.s.) driven by repeated elements and novel gene families across ecological guilds.</title>
        <authorList>
            <consortium name="Lawrence Berkeley National Laboratory"/>
            <person name="Harder C.B."/>
            <person name="Miyauchi S."/>
            <person name="Viragh M."/>
            <person name="Kuo A."/>
            <person name="Thoen E."/>
            <person name="Andreopoulos B."/>
            <person name="Lu D."/>
            <person name="Skrede I."/>
            <person name="Drula E."/>
            <person name="Henrissat B."/>
            <person name="Morin E."/>
            <person name="Kohler A."/>
            <person name="Barry K."/>
            <person name="LaButti K."/>
            <person name="Morin E."/>
            <person name="Salamov A."/>
            <person name="Lipzen A."/>
            <person name="Mereny Z."/>
            <person name="Hegedus B."/>
            <person name="Baldrian P."/>
            <person name="Stursova M."/>
            <person name="Weitz H."/>
            <person name="Taylor A."/>
            <person name="Grigoriev I.V."/>
            <person name="Nagy L.G."/>
            <person name="Martin F."/>
            <person name="Kauserud H."/>
        </authorList>
    </citation>
    <scope>NUCLEOTIDE SEQUENCE</scope>
    <source>
        <strain evidence="2">CBHHK200</strain>
    </source>
</reference>
<sequence length="170" mass="18868">MRMEMKMEIEIEKIPDKTTPAGATEIPAICTKHNAPEGYTLSLFLPPPSIWRDIVPIVDCAPFKQGNMAAKPDPYLSDGDGVNYMLLRRLHKDVEAYGRDKISLTELKDHTDIKLVRPPQANVPPQGTLGGPRGDMGDTSTLSEGTFYLVKVDRETSIPVNRGRVDKGRH</sequence>
<dbReference type="AlphaFoldDB" id="A0AAD6SI46"/>
<dbReference type="Proteomes" id="UP001218188">
    <property type="component" value="Unassembled WGS sequence"/>
</dbReference>
<protein>
    <submittedName>
        <fullName evidence="2">Uncharacterized protein</fullName>
    </submittedName>
</protein>
<accession>A0AAD6SI46</accession>
<evidence type="ECO:0000256" key="1">
    <source>
        <dbReference type="SAM" id="MobiDB-lite"/>
    </source>
</evidence>
<organism evidence="2 3">
    <name type="scientific">Mycena alexandri</name>
    <dbReference type="NCBI Taxonomy" id="1745969"/>
    <lineage>
        <taxon>Eukaryota</taxon>
        <taxon>Fungi</taxon>
        <taxon>Dikarya</taxon>
        <taxon>Basidiomycota</taxon>
        <taxon>Agaricomycotina</taxon>
        <taxon>Agaricomycetes</taxon>
        <taxon>Agaricomycetidae</taxon>
        <taxon>Agaricales</taxon>
        <taxon>Marasmiineae</taxon>
        <taxon>Mycenaceae</taxon>
        <taxon>Mycena</taxon>
    </lineage>
</organism>